<evidence type="ECO:0000256" key="4">
    <source>
        <dbReference type="ARBA" id="ARBA00022980"/>
    </source>
</evidence>
<evidence type="ECO:0000313" key="10">
    <source>
        <dbReference type="EMBL" id="KAG0715012.1"/>
    </source>
</evidence>
<evidence type="ECO:0000256" key="1">
    <source>
        <dbReference type="ARBA" id="ARBA00004173"/>
    </source>
</evidence>
<dbReference type="GO" id="GO:0005762">
    <property type="term" value="C:mitochondrial large ribosomal subunit"/>
    <property type="evidence" value="ECO:0007669"/>
    <property type="project" value="TreeGrafter"/>
</dbReference>
<dbReference type="InterPro" id="IPR051991">
    <property type="entry name" value="Mitoribosomal_protein_bL32"/>
</dbReference>
<accession>A0A8J4XUS0</accession>
<proteinExistence type="inferred from homology"/>
<comment type="function">
    <text evidence="9">Component of the mitochondrial large ribosomal subunit (mt-LSU). The mitochondrial ribosome (mitoribosome) is a large ribonucleoprotein complex responsible for the synthesis of proteins inside mitochondria.</text>
</comment>
<evidence type="ECO:0000256" key="8">
    <source>
        <dbReference type="ARBA" id="ARBA00042577"/>
    </source>
</evidence>
<comment type="similarity">
    <text evidence="2">Belongs to the bacterial ribosomal protein bL32 family.</text>
</comment>
<keyword evidence="11" id="KW-1185">Reference proteome</keyword>
<comment type="subcellular location">
    <subcellularLocation>
        <location evidence="1">Mitochondrion</location>
    </subcellularLocation>
</comment>
<evidence type="ECO:0000256" key="6">
    <source>
        <dbReference type="ARBA" id="ARBA00023274"/>
    </source>
</evidence>
<evidence type="ECO:0000256" key="2">
    <source>
        <dbReference type="ARBA" id="ARBA00008560"/>
    </source>
</evidence>
<protein>
    <recommendedName>
        <fullName evidence="7">Large ribosomal subunit protein bL32m</fullName>
    </recommendedName>
    <alternativeName>
        <fullName evidence="8">39S ribosomal protein L32, mitochondrial</fullName>
    </alternativeName>
</protein>
<evidence type="ECO:0000256" key="5">
    <source>
        <dbReference type="ARBA" id="ARBA00023128"/>
    </source>
</evidence>
<evidence type="ECO:0000256" key="7">
    <source>
        <dbReference type="ARBA" id="ARBA00039935"/>
    </source>
</evidence>
<keyword evidence="4 10" id="KW-0689">Ribosomal protein</keyword>
<gene>
    <name evidence="10" type="primary">mRpL32</name>
    <name evidence="10" type="ORF">GWK47_012906</name>
</gene>
<dbReference type="PANTHER" id="PTHR21026">
    <property type="entry name" value="39S RIBOSOMAL PROTEIN L32, MITOCHONDRIAL"/>
    <property type="match status" value="1"/>
</dbReference>
<dbReference type="InterPro" id="IPR002677">
    <property type="entry name" value="Ribosomal_bL32"/>
</dbReference>
<dbReference type="EMBL" id="JACEEZ010020100">
    <property type="protein sequence ID" value="KAG0715012.1"/>
    <property type="molecule type" value="Genomic_DNA"/>
</dbReference>
<sequence length="345" mass="38621">MAGLLGHLRSEMRLLGSVLDTLILTLFPKGPQPMLAAVGYPSSIHLKVKDVPESLLEDPKEEGFLWAVPKHRRSRERRLIRKFGLESKHNKMLPYRKLLTCDSCGHVHEPGRLCPNCYAQNKKVTQAMQEAMVAMQGLNPVEHDALPVFKGEKVNTSDGFLEGKRIFEVPEERPKWFSSRLKVKSNVTTSTDTTVRVGLLSVLSVARLECAGRQHQTSRASEGGWWGAWWLSRPAPPSVTATHPYSSPSFLYPLKVLTFYLLVKFRKRSSRSSEAAGIGIKSRAGQELMECPQALHPSPKAIDAVFFSGAGQGWGVILAMERRPHRLSSVLVYLKVKHFIYSLNL</sequence>
<dbReference type="AlphaFoldDB" id="A0A8J4XUS0"/>
<evidence type="ECO:0000313" key="11">
    <source>
        <dbReference type="Proteomes" id="UP000770661"/>
    </source>
</evidence>
<dbReference type="OrthoDB" id="2014905at2759"/>
<keyword evidence="5" id="KW-0496">Mitochondrion</keyword>
<organism evidence="10 11">
    <name type="scientific">Chionoecetes opilio</name>
    <name type="common">Atlantic snow crab</name>
    <name type="synonym">Cancer opilio</name>
    <dbReference type="NCBI Taxonomy" id="41210"/>
    <lineage>
        <taxon>Eukaryota</taxon>
        <taxon>Metazoa</taxon>
        <taxon>Ecdysozoa</taxon>
        <taxon>Arthropoda</taxon>
        <taxon>Crustacea</taxon>
        <taxon>Multicrustacea</taxon>
        <taxon>Malacostraca</taxon>
        <taxon>Eumalacostraca</taxon>
        <taxon>Eucarida</taxon>
        <taxon>Decapoda</taxon>
        <taxon>Pleocyemata</taxon>
        <taxon>Brachyura</taxon>
        <taxon>Eubrachyura</taxon>
        <taxon>Majoidea</taxon>
        <taxon>Majidae</taxon>
        <taxon>Chionoecetes</taxon>
    </lineage>
</organism>
<keyword evidence="6" id="KW-0687">Ribonucleoprotein</keyword>
<dbReference type="Proteomes" id="UP000770661">
    <property type="component" value="Unassembled WGS sequence"/>
</dbReference>
<keyword evidence="3" id="KW-0809">Transit peptide</keyword>
<dbReference type="GO" id="GO:0003735">
    <property type="term" value="F:structural constituent of ribosome"/>
    <property type="evidence" value="ECO:0007669"/>
    <property type="project" value="InterPro"/>
</dbReference>
<dbReference type="SUPFAM" id="SSF57829">
    <property type="entry name" value="Zn-binding ribosomal proteins"/>
    <property type="match status" value="1"/>
</dbReference>
<reference evidence="10" key="1">
    <citation type="submission" date="2020-07" db="EMBL/GenBank/DDBJ databases">
        <title>The High-quality genome of the commercially important snow crab, Chionoecetes opilio.</title>
        <authorList>
            <person name="Jeong J.-H."/>
            <person name="Ryu S."/>
        </authorList>
    </citation>
    <scope>NUCLEOTIDE SEQUENCE</scope>
    <source>
        <strain evidence="10">MADBK_172401_WGS</strain>
        <tissue evidence="10">Digestive gland</tissue>
    </source>
</reference>
<comment type="caution">
    <text evidence="10">The sequence shown here is derived from an EMBL/GenBank/DDBJ whole genome shotgun (WGS) entry which is preliminary data.</text>
</comment>
<evidence type="ECO:0000256" key="9">
    <source>
        <dbReference type="ARBA" id="ARBA00045766"/>
    </source>
</evidence>
<dbReference type="Pfam" id="PF01783">
    <property type="entry name" value="Ribosomal_L32p"/>
    <property type="match status" value="1"/>
</dbReference>
<dbReference type="PANTHER" id="PTHR21026:SF2">
    <property type="entry name" value="LARGE RIBOSOMAL SUBUNIT PROTEIN BL32M"/>
    <property type="match status" value="1"/>
</dbReference>
<dbReference type="InterPro" id="IPR011332">
    <property type="entry name" value="Ribosomal_zn-bd"/>
</dbReference>
<dbReference type="GO" id="GO:0006412">
    <property type="term" value="P:translation"/>
    <property type="evidence" value="ECO:0007669"/>
    <property type="project" value="InterPro"/>
</dbReference>
<name>A0A8J4XUS0_CHIOP</name>
<evidence type="ECO:0000256" key="3">
    <source>
        <dbReference type="ARBA" id="ARBA00022946"/>
    </source>
</evidence>